<dbReference type="EMBL" id="MPZM01000021">
    <property type="protein sequence ID" value="PPL16052.1"/>
    <property type="molecule type" value="Genomic_DNA"/>
</dbReference>
<dbReference type="AlphaFoldDB" id="A0A2P5TLF6"/>
<evidence type="ECO:0000313" key="2">
    <source>
        <dbReference type="EMBL" id="PPL16052.1"/>
    </source>
</evidence>
<protein>
    <submittedName>
        <fullName evidence="2">Hydantoin racemase</fullName>
    </submittedName>
</protein>
<dbReference type="PANTHER" id="PTHR28047">
    <property type="entry name" value="PROTEIN DCG1"/>
    <property type="match status" value="1"/>
</dbReference>
<dbReference type="InterPro" id="IPR052186">
    <property type="entry name" value="Hydantoin_racemase-like"/>
</dbReference>
<reference evidence="3" key="1">
    <citation type="submission" date="2016-11" db="EMBL/GenBank/DDBJ databases">
        <authorList>
            <person name="Sisinthy S."/>
            <person name="Ara S."/>
            <person name="Gundlapally S.R."/>
        </authorList>
    </citation>
    <scope>NUCLEOTIDE SEQUENCE [LARGE SCALE GENOMIC DNA]</scope>
    <source>
        <strain evidence="3">V1-41</strain>
    </source>
</reference>
<proteinExistence type="inferred from homology"/>
<dbReference type="Pfam" id="PF01177">
    <property type="entry name" value="Asp_Glu_race"/>
    <property type="match status" value="1"/>
</dbReference>
<dbReference type="Gene3D" id="3.40.50.12500">
    <property type="match status" value="1"/>
</dbReference>
<organism evidence="2 3">
    <name type="scientific">Oceanisphaera arctica</name>
    <dbReference type="NCBI Taxonomy" id="641510"/>
    <lineage>
        <taxon>Bacteria</taxon>
        <taxon>Pseudomonadati</taxon>
        <taxon>Pseudomonadota</taxon>
        <taxon>Gammaproteobacteria</taxon>
        <taxon>Aeromonadales</taxon>
        <taxon>Aeromonadaceae</taxon>
        <taxon>Oceanisphaera</taxon>
    </lineage>
</organism>
<dbReference type="InterPro" id="IPR015942">
    <property type="entry name" value="Asp/Glu/hydantoin_racemase"/>
</dbReference>
<name>A0A2P5TLF6_9GAMM</name>
<dbReference type="Proteomes" id="UP000242231">
    <property type="component" value="Unassembled WGS sequence"/>
</dbReference>
<dbReference type="PANTHER" id="PTHR28047:SF5">
    <property type="entry name" value="PROTEIN DCG1"/>
    <property type="match status" value="1"/>
</dbReference>
<accession>A0A2P5TLF6</accession>
<comment type="caution">
    <text evidence="2">The sequence shown here is derived from an EMBL/GenBank/DDBJ whole genome shotgun (WGS) entry which is preliminary data.</text>
</comment>
<keyword evidence="3" id="KW-1185">Reference proteome</keyword>
<evidence type="ECO:0000256" key="1">
    <source>
        <dbReference type="ARBA" id="ARBA00038414"/>
    </source>
</evidence>
<sequence>MTPPEQENPIKTIVLINPNSNTEATASMTDLARREVGARAQLEGRSNATAPALLTTPQDMREAAEGVVALGVEAAADERVAALIVSAFSDPGLEELRARVQIPVFGIGEAVFHEAARGGRAFGIVTVTPDEQLIASFERKAAELGYAEQYRGTRVTPGDPLELVASPDRLDAALATAVKASIEQDAAQAVIMGGGPLSAAAIRLQPQFEVPLLVAVNAAARAAVNAIE</sequence>
<gene>
    <name evidence="2" type="ORF">UN63_10390</name>
</gene>
<dbReference type="InterPro" id="IPR053714">
    <property type="entry name" value="Iso_Racemase_Enz_sf"/>
</dbReference>
<evidence type="ECO:0000313" key="3">
    <source>
        <dbReference type="Proteomes" id="UP000242231"/>
    </source>
</evidence>
<comment type="similarity">
    <text evidence="1">Belongs to the HyuE racemase family.</text>
</comment>
<dbReference type="GO" id="GO:0047661">
    <property type="term" value="F:amino-acid racemase activity"/>
    <property type="evidence" value="ECO:0007669"/>
    <property type="project" value="InterPro"/>
</dbReference>